<keyword evidence="1" id="KW-1133">Transmembrane helix</keyword>
<dbReference type="EMBL" id="AP014958">
    <property type="protein sequence ID" value="BAS80625.1"/>
    <property type="molecule type" value="Genomic_DNA"/>
</dbReference>
<keyword evidence="1" id="KW-0472">Membrane</keyword>
<dbReference type="Gramene" id="Os02t0717800-01">
    <property type="protein sequence ID" value="Os02t0717800-01"/>
    <property type="gene ID" value="Os02g0717800"/>
</dbReference>
<dbReference type="GO" id="GO:0003735">
    <property type="term" value="F:structural constituent of ribosome"/>
    <property type="evidence" value="ECO:0000318"/>
    <property type="project" value="GO_Central"/>
</dbReference>
<keyword evidence="1" id="KW-0812">Transmembrane</keyword>
<evidence type="ECO:0000256" key="1">
    <source>
        <dbReference type="SAM" id="Phobius"/>
    </source>
</evidence>
<accession>A0A0N7KFZ9</accession>
<dbReference type="Proteomes" id="UP000059680">
    <property type="component" value="Chromosome 2"/>
</dbReference>
<reference evidence="2 3" key="3">
    <citation type="journal article" date="2013" name="Rice">
        <title>Improvement of the Oryza sativa Nipponbare reference genome using next generation sequence and optical map data.</title>
        <authorList>
            <person name="Kawahara Y."/>
            <person name="de la Bastide M."/>
            <person name="Hamilton J.P."/>
            <person name="Kanamori H."/>
            <person name="McCombie W.R."/>
            <person name="Ouyang S."/>
            <person name="Schwartz D.C."/>
            <person name="Tanaka T."/>
            <person name="Wu J."/>
            <person name="Zhou S."/>
            <person name="Childs K.L."/>
            <person name="Davidson R.M."/>
            <person name="Lin H."/>
            <person name="Quesada-Ocampo L."/>
            <person name="Vaillancourt B."/>
            <person name="Sakai H."/>
            <person name="Lee S.S."/>
            <person name="Kim J."/>
            <person name="Numa H."/>
            <person name="Itoh T."/>
            <person name="Buell C.R."/>
            <person name="Matsumoto T."/>
        </authorList>
    </citation>
    <scope>NUCLEOTIDE SEQUENCE [LARGE SCALE GENOMIC DNA]</scope>
    <source>
        <strain evidence="3">cv. Nipponbare</strain>
    </source>
</reference>
<evidence type="ECO:0000313" key="3">
    <source>
        <dbReference type="Proteomes" id="UP000059680"/>
    </source>
</evidence>
<proteinExistence type="predicted"/>
<reference evidence="2 3" key="2">
    <citation type="journal article" date="2013" name="Plant Cell Physiol.">
        <title>Rice Annotation Project Database (RAP-DB): an integrative and interactive database for rice genomics.</title>
        <authorList>
            <person name="Sakai H."/>
            <person name="Lee S.S."/>
            <person name="Tanaka T."/>
            <person name="Numa H."/>
            <person name="Kim J."/>
            <person name="Kawahara Y."/>
            <person name="Wakimoto H."/>
            <person name="Yang C.C."/>
            <person name="Iwamoto M."/>
            <person name="Abe T."/>
            <person name="Yamada Y."/>
            <person name="Muto A."/>
            <person name="Inokuchi H."/>
            <person name="Ikemura T."/>
            <person name="Matsumoto T."/>
            <person name="Sasaki T."/>
            <person name="Itoh T."/>
        </authorList>
    </citation>
    <scope>NUCLEOTIDE SEQUENCE [LARGE SCALE GENOMIC DNA]</scope>
    <source>
        <strain evidence="3">cv. Nipponbare</strain>
    </source>
</reference>
<keyword evidence="3" id="KW-1185">Reference proteome</keyword>
<dbReference type="GO" id="GO:0002181">
    <property type="term" value="P:cytoplasmic translation"/>
    <property type="evidence" value="ECO:0000318"/>
    <property type="project" value="GO_Central"/>
</dbReference>
<name>A0A0N7KFZ9_ORYSJ</name>
<dbReference type="InParanoid" id="A0A0N7KFZ9"/>
<dbReference type="PaxDb" id="39947-A0A0N7KFZ9"/>
<gene>
    <name evidence="2" type="ordered locus">Os02g0717800</name>
    <name evidence="2" type="ORF">OSNPB_020717800</name>
</gene>
<protein>
    <submittedName>
        <fullName evidence="2">Os02g0717800 protein</fullName>
    </submittedName>
</protein>
<dbReference type="AlphaFoldDB" id="A0A0N7KFZ9"/>
<sequence>MVSGVSQGESVLESLARETMRRTPRRSSTLWSQLLRSLQRVSRVWEPRLLRMRSKLFIVICQLALSAYFHDSSHYAESKFGSLALAFCYLLLMIQDCIFLSAWNFDMFVNLLGYILHAIVL</sequence>
<dbReference type="GO" id="GO:0022625">
    <property type="term" value="C:cytosolic large ribosomal subunit"/>
    <property type="evidence" value="ECO:0000318"/>
    <property type="project" value="GO_Central"/>
</dbReference>
<reference evidence="3" key="1">
    <citation type="journal article" date="2005" name="Nature">
        <title>The map-based sequence of the rice genome.</title>
        <authorList>
            <consortium name="International rice genome sequencing project (IRGSP)"/>
            <person name="Matsumoto T."/>
            <person name="Wu J."/>
            <person name="Kanamori H."/>
            <person name="Katayose Y."/>
            <person name="Fujisawa M."/>
            <person name="Namiki N."/>
            <person name="Mizuno H."/>
            <person name="Yamamoto K."/>
            <person name="Antonio B.A."/>
            <person name="Baba T."/>
            <person name="Sakata K."/>
            <person name="Nagamura Y."/>
            <person name="Aoki H."/>
            <person name="Arikawa K."/>
            <person name="Arita K."/>
            <person name="Bito T."/>
            <person name="Chiden Y."/>
            <person name="Fujitsuka N."/>
            <person name="Fukunaka R."/>
            <person name="Hamada M."/>
            <person name="Harada C."/>
            <person name="Hayashi A."/>
            <person name="Hijishita S."/>
            <person name="Honda M."/>
            <person name="Hosokawa S."/>
            <person name="Ichikawa Y."/>
            <person name="Idonuma A."/>
            <person name="Iijima M."/>
            <person name="Ikeda M."/>
            <person name="Ikeno M."/>
            <person name="Ito K."/>
            <person name="Ito S."/>
            <person name="Ito T."/>
            <person name="Ito Y."/>
            <person name="Ito Y."/>
            <person name="Iwabuchi A."/>
            <person name="Kamiya K."/>
            <person name="Karasawa W."/>
            <person name="Kurita K."/>
            <person name="Katagiri S."/>
            <person name="Kikuta A."/>
            <person name="Kobayashi H."/>
            <person name="Kobayashi N."/>
            <person name="Machita K."/>
            <person name="Maehara T."/>
            <person name="Masukawa M."/>
            <person name="Mizubayashi T."/>
            <person name="Mukai Y."/>
            <person name="Nagasaki H."/>
            <person name="Nagata Y."/>
            <person name="Naito S."/>
            <person name="Nakashima M."/>
            <person name="Nakama Y."/>
            <person name="Nakamichi Y."/>
            <person name="Nakamura M."/>
            <person name="Meguro A."/>
            <person name="Negishi M."/>
            <person name="Ohta I."/>
            <person name="Ohta T."/>
            <person name="Okamoto M."/>
            <person name="Ono N."/>
            <person name="Saji S."/>
            <person name="Sakaguchi M."/>
            <person name="Sakai K."/>
            <person name="Shibata M."/>
            <person name="Shimokawa T."/>
            <person name="Song J."/>
            <person name="Takazaki Y."/>
            <person name="Terasawa K."/>
            <person name="Tsugane M."/>
            <person name="Tsuji K."/>
            <person name="Ueda S."/>
            <person name="Waki K."/>
            <person name="Yamagata H."/>
            <person name="Yamamoto M."/>
            <person name="Yamamoto S."/>
            <person name="Yamane H."/>
            <person name="Yoshiki S."/>
            <person name="Yoshihara R."/>
            <person name="Yukawa K."/>
            <person name="Zhong H."/>
            <person name="Yano M."/>
            <person name="Yuan Q."/>
            <person name="Ouyang S."/>
            <person name="Liu J."/>
            <person name="Jones K.M."/>
            <person name="Gansberger K."/>
            <person name="Moffat K."/>
            <person name="Hill J."/>
            <person name="Bera J."/>
            <person name="Fadrosh D."/>
            <person name="Jin S."/>
            <person name="Johri S."/>
            <person name="Kim M."/>
            <person name="Overton L."/>
            <person name="Reardon M."/>
            <person name="Tsitrin T."/>
            <person name="Vuong H."/>
            <person name="Weaver B."/>
            <person name="Ciecko A."/>
            <person name="Tallon L."/>
            <person name="Jackson J."/>
            <person name="Pai G."/>
            <person name="Aken S.V."/>
            <person name="Utterback T."/>
            <person name="Reidmuller S."/>
            <person name="Feldblyum T."/>
            <person name="Hsiao J."/>
            <person name="Zismann V."/>
            <person name="Iobst S."/>
            <person name="de Vazeille A.R."/>
            <person name="Buell C.R."/>
            <person name="Ying K."/>
            <person name="Li Y."/>
            <person name="Lu T."/>
            <person name="Huang Y."/>
            <person name="Zhao Q."/>
            <person name="Feng Q."/>
            <person name="Zhang L."/>
            <person name="Zhu J."/>
            <person name="Weng Q."/>
            <person name="Mu J."/>
            <person name="Lu Y."/>
            <person name="Fan D."/>
            <person name="Liu Y."/>
            <person name="Guan J."/>
            <person name="Zhang Y."/>
            <person name="Yu S."/>
            <person name="Liu X."/>
            <person name="Zhang Y."/>
            <person name="Hong G."/>
            <person name="Han B."/>
            <person name="Choisne N."/>
            <person name="Demange N."/>
            <person name="Orjeda G."/>
            <person name="Samain S."/>
            <person name="Cattolico L."/>
            <person name="Pelletier E."/>
            <person name="Couloux A."/>
            <person name="Segurens B."/>
            <person name="Wincker P."/>
            <person name="D'Hont A."/>
            <person name="Scarpelli C."/>
            <person name="Weissenbach J."/>
            <person name="Salanoubat M."/>
            <person name="Quetier F."/>
            <person name="Yu Y."/>
            <person name="Kim H.R."/>
            <person name="Rambo T."/>
            <person name="Currie J."/>
            <person name="Collura K."/>
            <person name="Luo M."/>
            <person name="Yang T."/>
            <person name="Ammiraju J.S.S."/>
            <person name="Engler F."/>
            <person name="Soderlund C."/>
            <person name="Wing R.A."/>
            <person name="Palmer L.E."/>
            <person name="de la Bastide M."/>
            <person name="Spiegel L."/>
            <person name="Nascimento L."/>
            <person name="Zutavern T."/>
            <person name="O'Shaughnessy A."/>
            <person name="Dike S."/>
            <person name="Dedhia N."/>
            <person name="Preston R."/>
            <person name="Balija V."/>
            <person name="McCombie W.R."/>
            <person name="Chow T."/>
            <person name="Chen H."/>
            <person name="Chung M."/>
            <person name="Chen C."/>
            <person name="Shaw J."/>
            <person name="Wu H."/>
            <person name="Hsiao K."/>
            <person name="Chao Y."/>
            <person name="Chu M."/>
            <person name="Cheng C."/>
            <person name="Hour A."/>
            <person name="Lee P."/>
            <person name="Lin S."/>
            <person name="Lin Y."/>
            <person name="Liou J."/>
            <person name="Liu S."/>
            <person name="Hsing Y."/>
            <person name="Raghuvanshi S."/>
            <person name="Mohanty A."/>
            <person name="Bharti A.K."/>
            <person name="Gaur A."/>
            <person name="Gupta V."/>
            <person name="Kumar D."/>
            <person name="Ravi V."/>
            <person name="Vij S."/>
            <person name="Kapur A."/>
            <person name="Khurana P."/>
            <person name="Khurana P."/>
            <person name="Khurana J.P."/>
            <person name="Tyagi A.K."/>
            <person name="Gaikwad K."/>
            <person name="Singh A."/>
            <person name="Dalal V."/>
            <person name="Srivastava S."/>
            <person name="Dixit A."/>
            <person name="Pal A.K."/>
            <person name="Ghazi I.A."/>
            <person name="Yadav M."/>
            <person name="Pandit A."/>
            <person name="Bhargava A."/>
            <person name="Sureshbabu K."/>
            <person name="Batra K."/>
            <person name="Sharma T.R."/>
            <person name="Mohapatra T."/>
            <person name="Singh N.K."/>
            <person name="Messing J."/>
            <person name="Nelson A.B."/>
            <person name="Fuks G."/>
            <person name="Kavchok S."/>
            <person name="Keizer G."/>
            <person name="Linton E."/>
            <person name="Llaca V."/>
            <person name="Song R."/>
            <person name="Tanyolac B."/>
            <person name="Young S."/>
            <person name="Ho-Il K."/>
            <person name="Hahn J.H."/>
            <person name="Sangsakoo G."/>
            <person name="Vanavichit A."/>
            <person name="de Mattos Luiz.A.T."/>
            <person name="Zimmer P.D."/>
            <person name="Malone G."/>
            <person name="Dellagostin O."/>
            <person name="de Oliveira A.C."/>
            <person name="Bevan M."/>
            <person name="Bancroft I."/>
            <person name="Minx P."/>
            <person name="Cordum H."/>
            <person name="Wilson R."/>
            <person name="Cheng Z."/>
            <person name="Jin W."/>
            <person name="Jiang J."/>
            <person name="Leong S.A."/>
            <person name="Iwama H."/>
            <person name="Gojobori T."/>
            <person name="Itoh T."/>
            <person name="Niimura Y."/>
            <person name="Fujii Y."/>
            <person name="Habara T."/>
            <person name="Sakai H."/>
            <person name="Sato Y."/>
            <person name="Wilson G."/>
            <person name="Kumar K."/>
            <person name="McCouch S."/>
            <person name="Juretic N."/>
            <person name="Hoen D."/>
            <person name="Wright S."/>
            <person name="Bruskiewich R."/>
            <person name="Bureau T."/>
            <person name="Miyao A."/>
            <person name="Hirochika H."/>
            <person name="Nishikawa T."/>
            <person name="Kadowaki K."/>
            <person name="Sugiura M."/>
            <person name="Burr B."/>
            <person name="Sasaki T."/>
        </authorList>
    </citation>
    <scope>NUCLEOTIDE SEQUENCE [LARGE SCALE GENOMIC DNA]</scope>
    <source>
        <strain evidence="3">cv. Nipponbare</strain>
    </source>
</reference>
<organism evidence="2 3">
    <name type="scientific">Oryza sativa subsp. japonica</name>
    <name type="common">Rice</name>
    <dbReference type="NCBI Taxonomy" id="39947"/>
    <lineage>
        <taxon>Eukaryota</taxon>
        <taxon>Viridiplantae</taxon>
        <taxon>Streptophyta</taxon>
        <taxon>Embryophyta</taxon>
        <taxon>Tracheophyta</taxon>
        <taxon>Spermatophyta</taxon>
        <taxon>Magnoliopsida</taxon>
        <taxon>Liliopsida</taxon>
        <taxon>Poales</taxon>
        <taxon>Poaceae</taxon>
        <taxon>BOP clade</taxon>
        <taxon>Oryzoideae</taxon>
        <taxon>Oryzeae</taxon>
        <taxon>Oryzinae</taxon>
        <taxon>Oryza</taxon>
        <taxon>Oryza sativa</taxon>
    </lineage>
</organism>
<evidence type="ECO:0000313" key="2">
    <source>
        <dbReference type="EMBL" id="BAS80625.1"/>
    </source>
</evidence>
<feature type="transmembrane region" description="Helical" evidence="1">
    <location>
        <begin position="82"/>
        <end position="103"/>
    </location>
</feature>